<accession>A0ABP4W1C4</accession>
<feature type="domain" description="Major facilitator superfamily (MFS) profile" evidence="9">
    <location>
        <begin position="11"/>
        <end position="533"/>
    </location>
</feature>
<keyword evidence="3" id="KW-0813">Transport</keyword>
<evidence type="ECO:0000256" key="3">
    <source>
        <dbReference type="ARBA" id="ARBA00022448"/>
    </source>
</evidence>
<protein>
    <submittedName>
        <fullName evidence="10">DHA2 family efflux MFS transporter permease subunit</fullName>
    </submittedName>
</protein>
<comment type="similarity">
    <text evidence="2">Belongs to the major facilitator superfamily. EmrB family.</text>
</comment>
<evidence type="ECO:0000256" key="1">
    <source>
        <dbReference type="ARBA" id="ARBA00004651"/>
    </source>
</evidence>
<feature type="transmembrane region" description="Helical" evidence="8">
    <location>
        <begin position="246"/>
        <end position="264"/>
    </location>
</feature>
<sequence length="543" mass="55655">MSTAADRKWFALGTLALGLSMIVLDGTIVGVALPRIITDLHLDLTDAQWVNSLYSMIFAALLLTFGRLGDRFGRRRLFLVGVLVFVAGSITAARADAASALIASRALQGVGGAMVLPATLSTVNATFRGKDRAVAFGVWGAVMAGMAAVGPLLGGWLTTSFDWRWIFLVNVPLGALVLVGTLLWVPETRSATKARGFDADGLLTSGIGLALVVFALIEGTDLGWWKPLREFTIAGMTWPATAPVSPVPVAALVGVVFIALFVVWERHRARVQRDAILDLSLFTFPTFTWGNLTALTVAAGEFALVFVMPLFLVNALGLSIMGAGWVLAAMAGGAFLAGASARHLAERFSATMVVLIGLSLELVGVLSTALVLGRGTSSWLIAATLTAYGVGLGLASAQLTSTVLGDIPADRSGSASATQSTVRQVGSALGSAVAGGALAVALAHTLPDRLAAIAGLPAGKAAELAAQTSQSAGGVIPGLRAQGARGPWGDAGPAIADALAAGFADATRLAILVSAAFLVAGLLGAWQVHRRAHRSTGVLVPAA</sequence>
<keyword evidence="4" id="KW-1003">Cell membrane</keyword>
<keyword evidence="6 8" id="KW-1133">Transmembrane helix</keyword>
<keyword evidence="5 8" id="KW-0812">Transmembrane</keyword>
<gene>
    <name evidence="10" type="ORF">GCM10009810_01970</name>
</gene>
<feature type="transmembrane region" description="Helical" evidence="8">
    <location>
        <begin position="379"/>
        <end position="404"/>
    </location>
</feature>
<evidence type="ECO:0000313" key="10">
    <source>
        <dbReference type="EMBL" id="GAA1744862.1"/>
    </source>
</evidence>
<evidence type="ECO:0000256" key="2">
    <source>
        <dbReference type="ARBA" id="ARBA00008537"/>
    </source>
</evidence>
<organism evidence="10 11">
    <name type="scientific">Nostocoides vanveenii</name>
    <dbReference type="NCBI Taxonomy" id="330835"/>
    <lineage>
        <taxon>Bacteria</taxon>
        <taxon>Bacillati</taxon>
        <taxon>Actinomycetota</taxon>
        <taxon>Actinomycetes</taxon>
        <taxon>Micrococcales</taxon>
        <taxon>Intrasporangiaceae</taxon>
        <taxon>Nostocoides</taxon>
    </lineage>
</organism>
<dbReference type="EMBL" id="BAAAPN010000003">
    <property type="protein sequence ID" value="GAA1744862.1"/>
    <property type="molecule type" value="Genomic_DNA"/>
</dbReference>
<comment type="caution">
    <text evidence="10">The sequence shown here is derived from an EMBL/GenBank/DDBJ whole genome shotgun (WGS) entry which is preliminary data.</text>
</comment>
<feature type="transmembrane region" description="Helical" evidence="8">
    <location>
        <begin position="107"/>
        <end position="127"/>
    </location>
</feature>
<dbReference type="InterPro" id="IPR036259">
    <property type="entry name" value="MFS_trans_sf"/>
</dbReference>
<feature type="transmembrane region" description="Helical" evidence="8">
    <location>
        <begin position="509"/>
        <end position="526"/>
    </location>
</feature>
<feature type="transmembrane region" description="Helical" evidence="8">
    <location>
        <begin position="276"/>
        <end position="299"/>
    </location>
</feature>
<dbReference type="PROSITE" id="PS50850">
    <property type="entry name" value="MFS"/>
    <property type="match status" value="1"/>
</dbReference>
<feature type="transmembrane region" description="Helical" evidence="8">
    <location>
        <begin position="311"/>
        <end position="336"/>
    </location>
</feature>
<feature type="transmembrane region" description="Helical" evidence="8">
    <location>
        <begin position="163"/>
        <end position="185"/>
    </location>
</feature>
<evidence type="ECO:0000256" key="7">
    <source>
        <dbReference type="ARBA" id="ARBA00023136"/>
    </source>
</evidence>
<dbReference type="PANTHER" id="PTHR42718:SF9">
    <property type="entry name" value="MAJOR FACILITATOR SUPERFAMILY MULTIDRUG TRANSPORTER MFSC"/>
    <property type="match status" value="1"/>
</dbReference>
<dbReference type="InterPro" id="IPR011701">
    <property type="entry name" value="MFS"/>
</dbReference>
<evidence type="ECO:0000256" key="5">
    <source>
        <dbReference type="ARBA" id="ARBA00022692"/>
    </source>
</evidence>
<feature type="transmembrane region" description="Helical" evidence="8">
    <location>
        <begin position="425"/>
        <end position="446"/>
    </location>
</feature>
<dbReference type="RefSeq" id="WP_344060826.1">
    <property type="nucleotide sequence ID" value="NZ_BAAAPN010000003.1"/>
</dbReference>
<dbReference type="Proteomes" id="UP001501475">
    <property type="component" value="Unassembled WGS sequence"/>
</dbReference>
<feature type="transmembrane region" description="Helical" evidence="8">
    <location>
        <begin position="12"/>
        <end position="37"/>
    </location>
</feature>
<evidence type="ECO:0000256" key="8">
    <source>
        <dbReference type="SAM" id="Phobius"/>
    </source>
</evidence>
<evidence type="ECO:0000256" key="4">
    <source>
        <dbReference type="ARBA" id="ARBA00022475"/>
    </source>
</evidence>
<dbReference type="Pfam" id="PF07690">
    <property type="entry name" value="MFS_1"/>
    <property type="match status" value="1"/>
</dbReference>
<feature type="transmembrane region" description="Helical" evidence="8">
    <location>
        <begin position="348"/>
        <end position="373"/>
    </location>
</feature>
<proteinExistence type="inferred from homology"/>
<dbReference type="PANTHER" id="PTHR42718">
    <property type="entry name" value="MAJOR FACILITATOR SUPERFAMILY MULTIDRUG TRANSPORTER MFSC"/>
    <property type="match status" value="1"/>
</dbReference>
<feature type="transmembrane region" description="Helical" evidence="8">
    <location>
        <begin position="49"/>
        <end position="65"/>
    </location>
</feature>
<evidence type="ECO:0000313" key="11">
    <source>
        <dbReference type="Proteomes" id="UP001501475"/>
    </source>
</evidence>
<keyword evidence="11" id="KW-1185">Reference proteome</keyword>
<feature type="transmembrane region" description="Helical" evidence="8">
    <location>
        <begin position="197"/>
        <end position="217"/>
    </location>
</feature>
<keyword evidence="7 8" id="KW-0472">Membrane</keyword>
<comment type="subcellular location">
    <subcellularLocation>
        <location evidence="1">Cell membrane</location>
        <topology evidence="1">Multi-pass membrane protein</topology>
    </subcellularLocation>
</comment>
<dbReference type="SUPFAM" id="SSF103473">
    <property type="entry name" value="MFS general substrate transporter"/>
    <property type="match status" value="1"/>
</dbReference>
<dbReference type="CDD" id="cd17321">
    <property type="entry name" value="MFS_MMR_MDR_like"/>
    <property type="match status" value="1"/>
</dbReference>
<dbReference type="InterPro" id="IPR004638">
    <property type="entry name" value="EmrB-like"/>
</dbReference>
<feature type="transmembrane region" description="Helical" evidence="8">
    <location>
        <begin position="134"/>
        <end position="157"/>
    </location>
</feature>
<name>A0ABP4W1C4_9MICO</name>
<dbReference type="InterPro" id="IPR020846">
    <property type="entry name" value="MFS_dom"/>
</dbReference>
<evidence type="ECO:0000259" key="9">
    <source>
        <dbReference type="PROSITE" id="PS50850"/>
    </source>
</evidence>
<reference evidence="11" key="1">
    <citation type="journal article" date="2019" name="Int. J. Syst. Evol. Microbiol.">
        <title>The Global Catalogue of Microorganisms (GCM) 10K type strain sequencing project: providing services to taxonomists for standard genome sequencing and annotation.</title>
        <authorList>
            <consortium name="The Broad Institute Genomics Platform"/>
            <consortium name="The Broad Institute Genome Sequencing Center for Infectious Disease"/>
            <person name="Wu L."/>
            <person name="Ma J."/>
        </authorList>
    </citation>
    <scope>NUCLEOTIDE SEQUENCE [LARGE SCALE GENOMIC DNA]</scope>
    <source>
        <strain evidence="11">JCM 15591</strain>
    </source>
</reference>
<evidence type="ECO:0000256" key="6">
    <source>
        <dbReference type="ARBA" id="ARBA00022989"/>
    </source>
</evidence>
<feature type="transmembrane region" description="Helical" evidence="8">
    <location>
        <begin position="77"/>
        <end position="95"/>
    </location>
</feature>
<dbReference type="NCBIfam" id="TIGR00711">
    <property type="entry name" value="efflux_EmrB"/>
    <property type="match status" value="1"/>
</dbReference>
<dbReference type="Gene3D" id="1.20.1720.10">
    <property type="entry name" value="Multidrug resistance protein D"/>
    <property type="match status" value="2"/>
</dbReference>